<gene>
    <name evidence="3" type="ORF">MZV50_13290</name>
</gene>
<name>A0ABY5A0V6_9CAUL</name>
<accession>A0ABY5A0V6</accession>
<keyword evidence="1" id="KW-0812">Transmembrane</keyword>
<sequence length="304" mass="34900">MPSPAPRTRTGRVFRYTAWDLVPALLAYLHFALILAFFFAWPAMTWPERLAGATLYALAIGWNLDSVSHNFIHNPFFRSKTLNRITEFVLSFALGTPQTMYRFVHMRHHAGNSDRPGADGQTIDPISIYQYGADGKAEPMLPYVLLQFWRDDGPFTVARQIRAKRPDEARRALQEFWAMIALYGAMAIVNWRFVVFLAPFYYLGQSLSMLIAYYEHLGADPDEPMAMGVSTYGRIYNLLFLNNGYHAEHHYQPKRHWTQMKSLREATREEQARAGLRVLGPPHMFGFLDPATRKIATANKNHPS</sequence>
<evidence type="ECO:0000313" key="3">
    <source>
        <dbReference type="EMBL" id="USQ98456.1"/>
    </source>
</evidence>
<dbReference type="PANTHER" id="PTHR12879:SF8">
    <property type="entry name" value="SPHINGOLIPID DELTA(4)-DESATURASE DES1"/>
    <property type="match status" value="1"/>
</dbReference>
<feature type="transmembrane region" description="Helical" evidence="1">
    <location>
        <begin position="21"/>
        <end position="41"/>
    </location>
</feature>
<dbReference type="Proteomes" id="UP001057520">
    <property type="component" value="Chromosome"/>
</dbReference>
<keyword evidence="1" id="KW-1133">Transmembrane helix</keyword>
<organism evidence="3 4">
    <name type="scientific">Caulobacter segnis</name>
    <dbReference type="NCBI Taxonomy" id="88688"/>
    <lineage>
        <taxon>Bacteria</taxon>
        <taxon>Pseudomonadati</taxon>
        <taxon>Pseudomonadota</taxon>
        <taxon>Alphaproteobacteria</taxon>
        <taxon>Caulobacterales</taxon>
        <taxon>Caulobacteraceae</taxon>
        <taxon>Caulobacter</taxon>
    </lineage>
</organism>
<proteinExistence type="predicted"/>
<reference evidence="3 4" key="1">
    <citation type="submission" date="2022-04" db="EMBL/GenBank/DDBJ databases">
        <title>Genome sequence of soybean root-associated Caulobacter segnis RL271.</title>
        <authorList>
            <person name="Longley R."/>
            <person name="Bonito G."/>
            <person name="Trigodet F."/>
            <person name="Crosson S."/>
            <person name="Fiebig A."/>
        </authorList>
    </citation>
    <scope>NUCLEOTIDE SEQUENCE [LARGE SCALE GENOMIC DNA]</scope>
    <source>
        <strain evidence="3 4">RL271</strain>
    </source>
</reference>
<dbReference type="PANTHER" id="PTHR12879">
    <property type="entry name" value="SPHINGOLIPID DELTA 4 DESATURASE/C-4 HYDROXYLASE PROTEIN DES2"/>
    <property type="match status" value="1"/>
</dbReference>
<keyword evidence="1" id="KW-0472">Membrane</keyword>
<dbReference type="InterPro" id="IPR005804">
    <property type="entry name" value="FA_desaturase_dom"/>
</dbReference>
<protein>
    <submittedName>
        <fullName evidence="3">Fatty acid desaturase</fullName>
    </submittedName>
</protein>
<dbReference type="Pfam" id="PF00487">
    <property type="entry name" value="FA_desaturase"/>
    <property type="match status" value="1"/>
</dbReference>
<dbReference type="EMBL" id="CP096040">
    <property type="protein sequence ID" value="USQ98456.1"/>
    <property type="molecule type" value="Genomic_DNA"/>
</dbReference>
<evidence type="ECO:0000259" key="2">
    <source>
        <dbReference type="Pfam" id="PF00487"/>
    </source>
</evidence>
<evidence type="ECO:0000256" key="1">
    <source>
        <dbReference type="SAM" id="Phobius"/>
    </source>
</evidence>
<feature type="domain" description="Fatty acid desaturase" evidence="2">
    <location>
        <begin position="50"/>
        <end position="277"/>
    </location>
</feature>
<keyword evidence="4" id="KW-1185">Reference proteome</keyword>
<feature type="transmembrane region" description="Helical" evidence="1">
    <location>
        <begin position="53"/>
        <end position="72"/>
    </location>
</feature>
<evidence type="ECO:0000313" key="4">
    <source>
        <dbReference type="Proteomes" id="UP001057520"/>
    </source>
</evidence>
<feature type="transmembrane region" description="Helical" evidence="1">
    <location>
        <begin position="180"/>
        <end position="202"/>
    </location>
</feature>